<dbReference type="Proteomes" id="UP000887566">
    <property type="component" value="Unplaced"/>
</dbReference>
<evidence type="ECO:0000256" key="5">
    <source>
        <dbReference type="ARBA" id="ARBA00023015"/>
    </source>
</evidence>
<dbReference type="SUPFAM" id="SSF53098">
    <property type="entry name" value="Ribonuclease H-like"/>
    <property type="match status" value="1"/>
</dbReference>
<dbReference type="WBParaSite" id="PSAMB.scaffold663size44258.g7926.t1">
    <property type="protein sequence ID" value="PSAMB.scaffold663size44258.g7926.t1"/>
    <property type="gene ID" value="PSAMB.scaffold663size44258.g7926"/>
</dbReference>
<reference evidence="12" key="1">
    <citation type="submission" date="2022-11" db="UniProtKB">
        <authorList>
            <consortium name="WormBaseParasite"/>
        </authorList>
    </citation>
    <scope>IDENTIFICATION</scope>
</reference>
<dbReference type="InterPro" id="IPR012337">
    <property type="entry name" value="RNaseH-like_sf"/>
</dbReference>
<evidence type="ECO:0000259" key="10">
    <source>
        <dbReference type="PROSITE" id="PS50808"/>
    </source>
</evidence>
<dbReference type="InterPro" id="IPR003656">
    <property type="entry name" value="Znf_BED"/>
</dbReference>
<sequence length="304" mass="34030">MPPKSAVWDYFIRQIDDPDKALCKLCNTLKSCKDSSTKNLRDHLQASHKISVQKRGADDAFPSEAGQPKTAKQSKLDERLKLKPDSVRAAIISKNQPFCTVETDGFKRLMAKLVPEYNIPSRPHFSHTLIPELVEKVKKVVTADVSMAEAISFTTDAWSDMTSGVSLISLTAHWLDRNFERQNVVLAASSFDQSHTADHIATKLKEILNDYEISDKRVHMFIRDGAPSMASAMRINEWQDAHCLSHKLQLMIHDYSVATVCSQYPRKGPFNCWPLSALPEGSVDLCIDSDCWGVKTPESPTAGR</sequence>
<name>A0A914X6N9_9BILA</name>
<evidence type="ECO:0000256" key="3">
    <source>
        <dbReference type="ARBA" id="ARBA00022771"/>
    </source>
</evidence>
<keyword evidence="5" id="KW-0805">Transcription regulation</keyword>
<evidence type="ECO:0000313" key="12">
    <source>
        <dbReference type="WBParaSite" id="PSAMB.scaffold663size44258.g7926.t1"/>
    </source>
</evidence>
<keyword evidence="7" id="KW-0539">Nucleus</keyword>
<comment type="subcellular location">
    <subcellularLocation>
        <location evidence="1">Nucleus</location>
    </subcellularLocation>
</comment>
<dbReference type="PANTHER" id="PTHR46481">
    <property type="entry name" value="ZINC FINGER BED DOMAIN-CONTAINING PROTEIN 4"/>
    <property type="match status" value="1"/>
</dbReference>
<dbReference type="Pfam" id="PF02892">
    <property type="entry name" value="zf-BED"/>
    <property type="match status" value="1"/>
</dbReference>
<dbReference type="PROSITE" id="PS50808">
    <property type="entry name" value="ZF_BED"/>
    <property type="match status" value="1"/>
</dbReference>
<dbReference type="GO" id="GO:0003677">
    <property type="term" value="F:DNA binding"/>
    <property type="evidence" value="ECO:0007669"/>
    <property type="project" value="InterPro"/>
</dbReference>
<keyword evidence="6" id="KW-0804">Transcription</keyword>
<evidence type="ECO:0000256" key="6">
    <source>
        <dbReference type="ARBA" id="ARBA00023163"/>
    </source>
</evidence>
<dbReference type="InterPro" id="IPR052035">
    <property type="entry name" value="ZnF_BED_domain_contain"/>
</dbReference>
<dbReference type="GO" id="GO:0009791">
    <property type="term" value="P:post-embryonic development"/>
    <property type="evidence" value="ECO:0007669"/>
    <property type="project" value="UniProtKB-ARBA"/>
</dbReference>
<organism evidence="11 12">
    <name type="scientific">Plectus sambesii</name>
    <dbReference type="NCBI Taxonomy" id="2011161"/>
    <lineage>
        <taxon>Eukaryota</taxon>
        <taxon>Metazoa</taxon>
        <taxon>Ecdysozoa</taxon>
        <taxon>Nematoda</taxon>
        <taxon>Chromadorea</taxon>
        <taxon>Plectida</taxon>
        <taxon>Plectina</taxon>
        <taxon>Plectoidea</taxon>
        <taxon>Plectidae</taxon>
        <taxon>Plectus</taxon>
    </lineage>
</organism>
<keyword evidence="11" id="KW-1185">Reference proteome</keyword>
<dbReference type="SUPFAM" id="SSF57667">
    <property type="entry name" value="beta-beta-alpha zinc fingers"/>
    <property type="match status" value="1"/>
</dbReference>
<keyword evidence="2" id="KW-0479">Metal-binding</keyword>
<dbReference type="InterPro" id="IPR036236">
    <property type="entry name" value="Znf_C2H2_sf"/>
</dbReference>
<feature type="region of interest" description="Disordered" evidence="9">
    <location>
        <begin position="49"/>
        <end position="75"/>
    </location>
</feature>
<evidence type="ECO:0000256" key="4">
    <source>
        <dbReference type="ARBA" id="ARBA00022833"/>
    </source>
</evidence>
<evidence type="ECO:0000256" key="9">
    <source>
        <dbReference type="SAM" id="MobiDB-lite"/>
    </source>
</evidence>
<feature type="domain" description="BED-type" evidence="10">
    <location>
        <begin position="2"/>
        <end position="55"/>
    </location>
</feature>
<dbReference type="SMART" id="SM00614">
    <property type="entry name" value="ZnF_BED"/>
    <property type="match status" value="1"/>
</dbReference>
<evidence type="ECO:0000256" key="2">
    <source>
        <dbReference type="ARBA" id="ARBA00022723"/>
    </source>
</evidence>
<keyword evidence="4" id="KW-0862">Zinc</keyword>
<dbReference type="GO" id="GO:0008270">
    <property type="term" value="F:zinc ion binding"/>
    <property type="evidence" value="ECO:0007669"/>
    <property type="project" value="UniProtKB-KW"/>
</dbReference>
<dbReference type="GO" id="GO:0005634">
    <property type="term" value="C:nucleus"/>
    <property type="evidence" value="ECO:0007669"/>
    <property type="project" value="UniProtKB-SubCell"/>
</dbReference>
<protein>
    <submittedName>
        <fullName evidence="12">BED-type domain-containing protein</fullName>
    </submittedName>
</protein>
<dbReference type="AlphaFoldDB" id="A0A914X6N9"/>
<dbReference type="PANTHER" id="PTHR46481:SF10">
    <property type="entry name" value="ZINC FINGER BED DOMAIN-CONTAINING PROTEIN 39"/>
    <property type="match status" value="1"/>
</dbReference>
<evidence type="ECO:0000256" key="7">
    <source>
        <dbReference type="ARBA" id="ARBA00023242"/>
    </source>
</evidence>
<keyword evidence="3 8" id="KW-0863">Zinc-finger</keyword>
<evidence type="ECO:0000313" key="11">
    <source>
        <dbReference type="Proteomes" id="UP000887566"/>
    </source>
</evidence>
<proteinExistence type="predicted"/>
<evidence type="ECO:0000256" key="8">
    <source>
        <dbReference type="PROSITE-ProRule" id="PRU00027"/>
    </source>
</evidence>
<evidence type="ECO:0000256" key="1">
    <source>
        <dbReference type="ARBA" id="ARBA00004123"/>
    </source>
</evidence>
<accession>A0A914X6N9</accession>